<reference evidence="2" key="1">
    <citation type="submission" date="2023-03" db="EMBL/GenBank/DDBJ databases">
        <title>Mating type loci evolution in Malassezia.</title>
        <authorList>
            <person name="Coelho M.A."/>
        </authorList>
    </citation>
    <scope>NUCLEOTIDE SEQUENCE</scope>
    <source>
        <strain evidence="2">CBS 9557</strain>
    </source>
</reference>
<dbReference type="AlphaFoldDB" id="A0AAF0ESP5"/>
<proteinExistence type="predicted"/>
<name>A0AAF0ESP5_9BASI</name>
<dbReference type="PANTHER" id="PTHR39474:SF1">
    <property type="entry name" value="FUNGAL SPECIFIC TRANSCRIPTION FACTOR"/>
    <property type="match status" value="1"/>
</dbReference>
<dbReference type="EMBL" id="CP119895">
    <property type="protein sequence ID" value="WFD27617.1"/>
    <property type="molecule type" value="Genomic_DNA"/>
</dbReference>
<gene>
    <name evidence="2" type="ORF">MNAN1_002618</name>
</gene>
<feature type="compositionally biased region" description="Polar residues" evidence="1">
    <location>
        <begin position="19"/>
        <end position="29"/>
    </location>
</feature>
<protein>
    <submittedName>
        <fullName evidence="2">Uncharacterized protein</fullName>
    </submittedName>
</protein>
<dbReference type="PANTHER" id="PTHR39474">
    <property type="entry name" value="UNNAMED PRODUCT"/>
    <property type="match status" value="1"/>
</dbReference>
<feature type="region of interest" description="Disordered" evidence="1">
    <location>
        <begin position="1"/>
        <end position="29"/>
    </location>
</feature>
<keyword evidence="3" id="KW-1185">Reference proteome</keyword>
<evidence type="ECO:0000256" key="1">
    <source>
        <dbReference type="SAM" id="MobiDB-lite"/>
    </source>
</evidence>
<evidence type="ECO:0000313" key="2">
    <source>
        <dbReference type="EMBL" id="WFD27617.1"/>
    </source>
</evidence>
<organism evidence="2 3">
    <name type="scientific">Malassezia nana</name>
    <dbReference type="NCBI Taxonomy" id="180528"/>
    <lineage>
        <taxon>Eukaryota</taxon>
        <taxon>Fungi</taxon>
        <taxon>Dikarya</taxon>
        <taxon>Basidiomycota</taxon>
        <taxon>Ustilaginomycotina</taxon>
        <taxon>Malasseziomycetes</taxon>
        <taxon>Malasseziales</taxon>
        <taxon>Malasseziaceae</taxon>
        <taxon>Malassezia</taxon>
    </lineage>
</organism>
<dbReference type="Proteomes" id="UP001213623">
    <property type="component" value="Chromosome 4"/>
</dbReference>
<sequence>MSKEPGSAASIPLALPDTHTASTAHTEQLDVQTSGSIKFDKLGPIVVNSDGTLSRVPNWQDMTDLEKERTIRVLSKRNQQRMAQLRGEGAEVRPARSTSPGALEGMGVMRRPAFEETPTIRLKWFYEILEREETQWRKRSKSRSAPFHADLDDDILPMYSPARQLERQRRREANAAFQIDWGLGDQSAIMPLPLENEQAAWSHAPLQDMTDTPVNDLEDTSDIDEEDDDLVEVNAVRPGAGAESHVIRLHPGQRLVRVPSSHKRAPVISTRRKRQRV</sequence>
<accession>A0AAF0ESP5</accession>
<evidence type="ECO:0000313" key="3">
    <source>
        <dbReference type="Proteomes" id="UP001213623"/>
    </source>
</evidence>